<dbReference type="PRINTS" id="PR00377">
    <property type="entry name" value="IMPHPHTASES"/>
</dbReference>
<reference evidence="8 9" key="1">
    <citation type="submission" date="2016-10" db="EMBL/GenBank/DDBJ databases">
        <authorList>
            <person name="de Groot N.N."/>
        </authorList>
    </citation>
    <scope>NUCLEOTIDE SEQUENCE [LARGE SCALE GENOMIC DNA]</scope>
    <source>
        <strain evidence="8 9">CGMCC 1.11030</strain>
    </source>
</reference>
<dbReference type="InterPro" id="IPR000760">
    <property type="entry name" value="Inositol_monophosphatase-like"/>
</dbReference>
<dbReference type="InterPro" id="IPR051090">
    <property type="entry name" value="Inositol_monoP_superfamily"/>
</dbReference>
<evidence type="ECO:0000256" key="1">
    <source>
        <dbReference type="ARBA" id="ARBA00001946"/>
    </source>
</evidence>
<keyword evidence="4" id="KW-0378">Hydrolase</keyword>
<dbReference type="STRING" id="1114924.SAMN05216258_107133"/>
<dbReference type="GO" id="GO:0046872">
    <property type="term" value="F:metal ion binding"/>
    <property type="evidence" value="ECO:0007669"/>
    <property type="project" value="UniProtKB-KW"/>
</dbReference>
<sequence length="272" mass="28422">MTDAASPSLRLQVADALAAARRAADAARPAALAHFRAEGLSAENKDAAGGFDPVTAADRGVEAAIREVLAQERPADGVLGEEQAARPSTSGLTWVVDPIDGTRAFLIGAPTWGVLIGLNDGARPVMGLMDQPHVGERFWGDGDSAWWAKDGEAPRRLRARQGVPLAEARLCSTFPEVGTTDERLAFERVRDRARLTRYGLDCTGYALVAAGGVDLVVEAGLHAYDVQALIPIVEGAGGVITTWDGGDPQDGGRVLAAGSRALHAEAMALLAL</sequence>
<evidence type="ECO:0000313" key="8">
    <source>
        <dbReference type="EMBL" id="SFI49041.1"/>
    </source>
</evidence>
<evidence type="ECO:0000256" key="2">
    <source>
        <dbReference type="ARBA" id="ARBA00009759"/>
    </source>
</evidence>
<evidence type="ECO:0000256" key="4">
    <source>
        <dbReference type="ARBA" id="ARBA00022801"/>
    </source>
</evidence>
<keyword evidence="5 7" id="KW-0460">Magnesium</keyword>
<feature type="binding site" evidence="7">
    <location>
        <position position="225"/>
    </location>
    <ligand>
        <name>Mg(2+)</name>
        <dbReference type="ChEBI" id="CHEBI:18420"/>
        <label>1</label>
        <note>catalytic</note>
    </ligand>
</feature>
<dbReference type="Proteomes" id="UP000199377">
    <property type="component" value="Unassembled WGS sequence"/>
</dbReference>
<dbReference type="Gene3D" id="3.30.540.10">
    <property type="entry name" value="Fructose-1,6-Bisphosphatase, subunit A, domain 1"/>
    <property type="match status" value="1"/>
</dbReference>
<dbReference type="PANTHER" id="PTHR43200">
    <property type="entry name" value="PHOSPHATASE"/>
    <property type="match status" value="1"/>
</dbReference>
<dbReference type="RefSeq" id="WP_092861109.1">
    <property type="nucleotide sequence ID" value="NZ_FOQH01000007.1"/>
</dbReference>
<dbReference type="EC" id="3.1.3.15" evidence="6"/>
<dbReference type="Pfam" id="PF00459">
    <property type="entry name" value="Inositol_P"/>
    <property type="match status" value="1"/>
</dbReference>
<keyword evidence="9" id="KW-1185">Reference proteome</keyword>
<gene>
    <name evidence="8" type="ORF">SAMN05216258_107133</name>
</gene>
<comment type="cofactor">
    <cofactor evidence="1 7">
        <name>Mg(2+)</name>
        <dbReference type="ChEBI" id="CHEBI:18420"/>
    </cofactor>
</comment>
<feature type="binding site" evidence="7">
    <location>
        <position position="81"/>
    </location>
    <ligand>
        <name>Mg(2+)</name>
        <dbReference type="ChEBI" id="CHEBI:18420"/>
        <label>1</label>
        <note>catalytic</note>
    </ligand>
</feature>
<dbReference type="OrthoDB" id="9785695at2"/>
<accession>A0A1I3IM55</accession>
<feature type="binding site" evidence="7">
    <location>
        <position position="99"/>
    </location>
    <ligand>
        <name>Mg(2+)</name>
        <dbReference type="ChEBI" id="CHEBI:18420"/>
        <label>1</label>
        <note>catalytic</note>
    </ligand>
</feature>
<dbReference type="SUPFAM" id="SSF56655">
    <property type="entry name" value="Carbohydrate phosphatase"/>
    <property type="match status" value="1"/>
</dbReference>
<evidence type="ECO:0000256" key="6">
    <source>
        <dbReference type="NCBIfam" id="TIGR02067"/>
    </source>
</evidence>
<proteinExistence type="inferred from homology"/>
<dbReference type="PANTHER" id="PTHR43200:SF6">
    <property type="entry name" value="3'(2'),5'-BISPHOSPHATE NUCLEOTIDASE"/>
    <property type="match status" value="1"/>
</dbReference>
<feature type="binding site" evidence="7">
    <location>
        <position position="97"/>
    </location>
    <ligand>
        <name>Mg(2+)</name>
        <dbReference type="ChEBI" id="CHEBI:18420"/>
        <label>1</label>
        <note>catalytic</note>
    </ligand>
</feature>
<dbReference type="Gene3D" id="3.40.190.80">
    <property type="match status" value="1"/>
</dbReference>
<protein>
    <recommendedName>
        <fullName evidence="6">Histidinol-phosphatase</fullName>
        <ecNumber evidence="6">3.1.3.15</ecNumber>
    </recommendedName>
</protein>
<dbReference type="EMBL" id="FOQH01000007">
    <property type="protein sequence ID" value="SFI49041.1"/>
    <property type="molecule type" value="Genomic_DNA"/>
</dbReference>
<evidence type="ECO:0000313" key="9">
    <source>
        <dbReference type="Proteomes" id="UP000199377"/>
    </source>
</evidence>
<dbReference type="CDD" id="cd01641">
    <property type="entry name" value="Bacterial_IMPase_like_1"/>
    <property type="match status" value="1"/>
</dbReference>
<feature type="binding site" evidence="7">
    <location>
        <position position="100"/>
    </location>
    <ligand>
        <name>Mg(2+)</name>
        <dbReference type="ChEBI" id="CHEBI:18420"/>
        <label>1</label>
        <note>catalytic</note>
    </ligand>
</feature>
<evidence type="ECO:0000256" key="3">
    <source>
        <dbReference type="ARBA" id="ARBA00022723"/>
    </source>
</evidence>
<comment type="similarity">
    <text evidence="2">Belongs to the inositol monophosphatase superfamily.</text>
</comment>
<organism evidence="8 9">
    <name type="scientific">Albimonas pacifica</name>
    <dbReference type="NCBI Taxonomy" id="1114924"/>
    <lineage>
        <taxon>Bacteria</taxon>
        <taxon>Pseudomonadati</taxon>
        <taxon>Pseudomonadota</taxon>
        <taxon>Alphaproteobacteria</taxon>
        <taxon>Rhodobacterales</taxon>
        <taxon>Paracoccaceae</taxon>
        <taxon>Albimonas</taxon>
    </lineage>
</organism>
<evidence type="ECO:0000256" key="5">
    <source>
        <dbReference type="ARBA" id="ARBA00022842"/>
    </source>
</evidence>
<dbReference type="GO" id="GO:0004401">
    <property type="term" value="F:histidinol-phosphatase activity"/>
    <property type="evidence" value="ECO:0007669"/>
    <property type="project" value="UniProtKB-UniRule"/>
</dbReference>
<dbReference type="AlphaFoldDB" id="A0A1I3IM55"/>
<dbReference type="GO" id="GO:0000105">
    <property type="term" value="P:L-histidine biosynthetic process"/>
    <property type="evidence" value="ECO:0007669"/>
    <property type="project" value="UniProtKB-UniRule"/>
</dbReference>
<keyword evidence="3 7" id="KW-0479">Metal-binding</keyword>
<name>A0A1I3IM55_9RHOB</name>
<evidence type="ECO:0000256" key="7">
    <source>
        <dbReference type="PIRSR" id="PIRSR600760-2"/>
    </source>
</evidence>
<dbReference type="InterPro" id="IPR011809">
    <property type="entry name" value="His_9_proposed"/>
</dbReference>
<dbReference type="NCBIfam" id="TIGR02067">
    <property type="entry name" value="his_9_HisN"/>
    <property type="match status" value="1"/>
</dbReference>